<keyword evidence="2" id="KW-0540">Nuclease</keyword>
<dbReference type="CDD" id="cd00085">
    <property type="entry name" value="HNHc"/>
    <property type="match status" value="1"/>
</dbReference>
<organism evidence="2 3">
    <name type="scientific">Streptosporangium amethystogenes subsp. fukuiense</name>
    <dbReference type="NCBI Taxonomy" id="698418"/>
    <lineage>
        <taxon>Bacteria</taxon>
        <taxon>Bacillati</taxon>
        <taxon>Actinomycetota</taxon>
        <taxon>Actinomycetes</taxon>
        <taxon>Streptosporangiales</taxon>
        <taxon>Streptosporangiaceae</taxon>
        <taxon>Streptosporangium</taxon>
    </lineage>
</organism>
<keyword evidence="2" id="KW-0378">Hydrolase</keyword>
<dbReference type="InterPro" id="IPR003615">
    <property type="entry name" value="HNH_nuc"/>
</dbReference>
<gene>
    <name evidence="2" type="ORF">ACFQVD_30570</name>
</gene>
<dbReference type="Gene3D" id="1.10.30.50">
    <property type="match status" value="1"/>
</dbReference>
<protein>
    <submittedName>
        <fullName evidence="2">HNH endonuclease</fullName>
    </submittedName>
</protein>
<accession>A0ABW2T6Z4</accession>
<keyword evidence="2" id="KW-0255">Endonuclease</keyword>
<proteinExistence type="predicted"/>
<dbReference type="Pfam" id="PF01844">
    <property type="entry name" value="HNH"/>
    <property type="match status" value="1"/>
</dbReference>
<feature type="domain" description="HNH nuclease" evidence="1">
    <location>
        <begin position="104"/>
        <end position="165"/>
    </location>
</feature>
<dbReference type="PANTHER" id="PTHR33877:SF2">
    <property type="entry name" value="OS07G0170200 PROTEIN"/>
    <property type="match status" value="1"/>
</dbReference>
<dbReference type="Proteomes" id="UP001596514">
    <property type="component" value="Unassembled WGS sequence"/>
</dbReference>
<comment type="caution">
    <text evidence="2">The sequence shown here is derived from an EMBL/GenBank/DDBJ whole genome shotgun (WGS) entry which is preliminary data.</text>
</comment>
<dbReference type="InterPro" id="IPR002711">
    <property type="entry name" value="HNH"/>
</dbReference>
<dbReference type="SMART" id="SM00507">
    <property type="entry name" value="HNHc"/>
    <property type="match status" value="1"/>
</dbReference>
<name>A0ABW2T6Z4_9ACTN</name>
<dbReference type="InterPro" id="IPR052892">
    <property type="entry name" value="NA-targeting_endonuclease"/>
</dbReference>
<reference evidence="3" key="1">
    <citation type="journal article" date="2019" name="Int. J. Syst. Evol. Microbiol.">
        <title>The Global Catalogue of Microorganisms (GCM) 10K type strain sequencing project: providing services to taxonomists for standard genome sequencing and annotation.</title>
        <authorList>
            <consortium name="The Broad Institute Genomics Platform"/>
            <consortium name="The Broad Institute Genome Sequencing Center for Infectious Disease"/>
            <person name="Wu L."/>
            <person name="Ma J."/>
        </authorList>
    </citation>
    <scope>NUCLEOTIDE SEQUENCE [LARGE SCALE GENOMIC DNA]</scope>
    <source>
        <strain evidence="3">JCM 10083</strain>
    </source>
</reference>
<dbReference type="PANTHER" id="PTHR33877">
    <property type="entry name" value="SLL1193 PROTEIN"/>
    <property type="match status" value="1"/>
</dbReference>
<evidence type="ECO:0000313" key="2">
    <source>
        <dbReference type="EMBL" id="MFC7604465.1"/>
    </source>
</evidence>
<sequence>MPSNAFHDLPDWRDEKLGTMIRVALWLVAEIGEGNEFTTTQLHEAFPEQQQTIRRLRDLREYDWVIETNRSLPQLAPTEMRLAKVGIHLWEPGKRRLRTKRPTQVRREVFTRDGFACIYCGLAAGRWAHIAPEEGPLRVAHVTPIAAGGNDSPENMVTLCVNCYEDFKKGNIRFSNPEDLQTLIDELSLNDQSRLLAWIVMDGKPATQVEKAWGLYRMLAPGQRAALKKHLGQAVINQTEPGANS</sequence>
<evidence type="ECO:0000259" key="1">
    <source>
        <dbReference type="SMART" id="SM00507"/>
    </source>
</evidence>
<dbReference type="GO" id="GO:0004519">
    <property type="term" value="F:endonuclease activity"/>
    <property type="evidence" value="ECO:0007669"/>
    <property type="project" value="UniProtKB-KW"/>
</dbReference>
<keyword evidence="3" id="KW-1185">Reference proteome</keyword>
<dbReference type="RefSeq" id="WP_343961241.1">
    <property type="nucleotide sequence ID" value="NZ_BAAAGK010000005.1"/>
</dbReference>
<dbReference type="EMBL" id="JBHTEE010000001">
    <property type="protein sequence ID" value="MFC7604465.1"/>
    <property type="molecule type" value="Genomic_DNA"/>
</dbReference>
<evidence type="ECO:0000313" key="3">
    <source>
        <dbReference type="Proteomes" id="UP001596514"/>
    </source>
</evidence>